<feature type="compositionally biased region" description="Low complexity" evidence="1">
    <location>
        <begin position="55"/>
        <end position="67"/>
    </location>
</feature>
<evidence type="ECO:0000256" key="1">
    <source>
        <dbReference type="SAM" id="MobiDB-lite"/>
    </source>
</evidence>
<keyword evidence="3" id="KW-1185">Reference proteome</keyword>
<sequence>MTNYWEPGVAYSSGAVVEFEGSFNRTPLSRIGPRPKLLHCGDALMITIAAKTTTNNTRNTTTAKTTTSNQPDHGHHGSDKQQDGQEGQTVTVHREEREKHWYDIDDHRKKELEVGGGLLAGAALLAGGYAAYQNHAKNEEEKKAQTWALQNWIQDAKARTEQYRQTGARSPATWILNHGKEIPQGAIAVGREHNWTLYICRAFYEGGVQIGKASDAFEKGGVIGYRHEEIQGLSRSLILTYSFLCLAHQVGTYEILIGDMNGLRWVDASGPLDVNNLGYTPVEGGREPDGTPLYIAEAPYNGAVHPGKASKNLDGAYIPYDGTEKNVKSYRVLCYA</sequence>
<dbReference type="EMBL" id="JARJCM010000028">
    <property type="protein sequence ID" value="KAJ7039250.1"/>
    <property type="molecule type" value="Genomic_DNA"/>
</dbReference>
<protein>
    <submittedName>
        <fullName evidence="2">Carbohydrate-binding module family 12 protein</fullName>
    </submittedName>
</protein>
<dbReference type="SMART" id="SM00696">
    <property type="entry name" value="DM9"/>
    <property type="match status" value="2"/>
</dbReference>
<dbReference type="Proteomes" id="UP001218188">
    <property type="component" value="Unassembled WGS sequence"/>
</dbReference>
<gene>
    <name evidence="2" type="ORF">C8F04DRAFT_1255389</name>
</gene>
<organism evidence="2 3">
    <name type="scientific">Mycena alexandri</name>
    <dbReference type="NCBI Taxonomy" id="1745969"/>
    <lineage>
        <taxon>Eukaryota</taxon>
        <taxon>Fungi</taxon>
        <taxon>Dikarya</taxon>
        <taxon>Basidiomycota</taxon>
        <taxon>Agaricomycotina</taxon>
        <taxon>Agaricomycetes</taxon>
        <taxon>Agaricomycetidae</taxon>
        <taxon>Agaricales</taxon>
        <taxon>Marasmiineae</taxon>
        <taxon>Mycenaceae</taxon>
        <taxon>Mycena</taxon>
    </lineage>
</organism>
<proteinExistence type="predicted"/>
<reference evidence="2" key="1">
    <citation type="submission" date="2023-03" db="EMBL/GenBank/DDBJ databases">
        <title>Massive genome expansion in bonnet fungi (Mycena s.s.) driven by repeated elements and novel gene families across ecological guilds.</title>
        <authorList>
            <consortium name="Lawrence Berkeley National Laboratory"/>
            <person name="Harder C.B."/>
            <person name="Miyauchi S."/>
            <person name="Viragh M."/>
            <person name="Kuo A."/>
            <person name="Thoen E."/>
            <person name="Andreopoulos B."/>
            <person name="Lu D."/>
            <person name="Skrede I."/>
            <person name="Drula E."/>
            <person name="Henrissat B."/>
            <person name="Morin E."/>
            <person name="Kohler A."/>
            <person name="Barry K."/>
            <person name="LaButti K."/>
            <person name="Morin E."/>
            <person name="Salamov A."/>
            <person name="Lipzen A."/>
            <person name="Mereny Z."/>
            <person name="Hegedus B."/>
            <person name="Baldrian P."/>
            <person name="Stursova M."/>
            <person name="Weitz H."/>
            <person name="Taylor A."/>
            <person name="Grigoriev I.V."/>
            <person name="Nagy L.G."/>
            <person name="Martin F."/>
            <person name="Kauserud H."/>
        </authorList>
    </citation>
    <scope>NUCLEOTIDE SEQUENCE</scope>
    <source>
        <strain evidence="2">CBHHK200</strain>
    </source>
</reference>
<name>A0AAD6T686_9AGAR</name>
<feature type="compositionally biased region" description="Basic and acidic residues" evidence="1">
    <location>
        <begin position="72"/>
        <end position="83"/>
    </location>
</feature>
<evidence type="ECO:0000313" key="2">
    <source>
        <dbReference type="EMBL" id="KAJ7039250.1"/>
    </source>
</evidence>
<dbReference type="PANTHER" id="PTHR31649:SF1">
    <property type="entry name" value="FARNESOIC ACID O-METHYL TRANSFERASE DOMAIN-CONTAINING PROTEIN"/>
    <property type="match status" value="1"/>
</dbReference>
<accession>A0AAD6T686</accession>
<dbReference type="PANTHER" id="PTHR31649">
    <property type="entry name" value="AGAP009604-PA"/>
    <property type="match status" value="1"/>
</dbReference>
<dbReference type="Pfam" id="PF11901">
    <property type="entry name" value="DM9"/>
    <property type="match status" value="2"/>
</dbReference>
<evidence type="ECO:0000313" key="3">
    <source>
        <dbReference type="Proteomes" id="UP001218188"/>
    </source>
</evidence>
<comment type="caution">
    <text evidence="2">The sequence shown here is derived from an EMBL/GenBank/DDBJ whole genome shotgun (WGS) entry which is preliminary data.</text>
</comment>
<dbReference type="InterPro" id="IPR006616">
    <property type="entry name" value="DM9_repeat"/>
</dbReference>
<feature type="region of interest" description="Disordered" evidence="1">
    <location>
        <begin position="55"/>
        <end position="97"/>
    </location>
</feature>
<dbReference type="AlphaFoldDB" id="A0AAD6T686"/>